<proteinExistence type="predicted"/>
<dbReference type="EMBL" id="CCXW01000004">
    <property type="protein sequence ID" value="CEG24998.1"/>
    <property type="molecule type" value="Genomic_DNA"/>
</dbReference>
<keyword evidence="1" id="KW-0472">Membrane</keyword>
<accession>A0AAN2PC55</accession>
<protein>
    <submittedName>
        <fullName evidence="2">Uncharacterized protein</fullName>
    </submittedName>
</protein>
<evidence type="ECO:0000313" key="2">
    <source>
        <dbReference type="EMBL" id="CEG24998.1"/>
    </source>
</evidence>
<evidence type="ECO:0000256" key="1">
    <source>
        <dbReference type="SAM" id="Phobius"/>
    </source>
</evidence>
<dbReference type="Proteomes" id="UP000182110">
    <property type="component" value="Unassembled WGS sequence"/>
</dbReference>
<keyword evidence="3" id="KW-1185">Reference proteome</keyword>
<reference evidence="2 3" key="1">
    <citation type="journal article" date="2014" name="Genome Announc.">
        <title>Genome Sequence of Bacillus simplex Strain P558, Isolated from a Human Fecal Sample.</title>
        <authorList>
            <person name="Croce O."/>
            <person name="Hugon P."/>
            <person name="Lagier J.C."/>
            <person name="Bibi F."/>
            <person name="Robert C."/>
            <person name="Azhar E.I."/>
            <person name="Raoult D."/>
            <person name="Fournier P.E."/>
        </authorList>
    </citation>
    <scope>NUCLEOTIDE SEQUENCE [LARGE SCALE GENOMIC DNA]</scope>
    <source>
        <strain evidence="2 3">P558</strain>
    </source>
</reference>
<organism evidence="2 3">
    <name type="scientific">Peribacillus simplex</name>
    <dbReference type="NCBI Taxonomy" id="1478"/>
    <lineage>
        <taxon>Bacteria</taxon>
        <taxon>Bacillati</taxon>
        <taxon>Bacillota</taxon>
        <taxon>Bacilli</taxon>
        <taxon>Bacillales</taxon>
        <taxon>Bacillaceae</taxon>
        <taxon>Peribacillus</taxon>
    </lineage>
</organism>
<keyword evidence="1" id="KW-0812">Transmembrane</keyword>
<name>A0AAN2PC55_9BACI</name>
<gene>
    <name evidence="2" type="ORF">BN1180_05843</name>
</gene>
<sequence>MMKRAIGIFLTLSSLLTYLIVDMLYDPVKETITTTDMESGVSTVTVHYQYPLMFWVICFFLIISFILGIYFILAKENLYEECSLCDTPEYTSIK</sequence>
<dbReference type="AlphaFoldDB" id="A0AAN2PC55"/>
<keyword evidence="1" id="KW-1133">Transmembrane helix</keyword>
<evidence type="ECO:0000313" key="3">
    <source>
        <dbReference type="Proteomes" id="UP000182110"/>
    </source>
</evidence>
<feature type="transmembrane region" description="Helical" evidence="1">
    <location>
        <begin position="52"/>
        <end position="73"/>
    </location>
</feature>
<comment type="caution">
    <text evidence="2">The sequence shown here is derived from an EMBL/GenBank/DDBJ whole genome shotgun (WGS) entry which is preliminary data.</text>
</comment>